<dbReference type="RefSeq" id="WP_005214375.1">
    <property type="nucleotide sequence ID" value="NZ_KB291659.1"/>
</dbReference>
<feature type="transmembrane region" description="Helical" evidence="1">
    <location>
        <begin position="36"/>
        <end position="56"/>
    </location>
</feature>
<proteinExistence type="predicted"/>
<feature type="transmembrane region" description="Helical" evidence="1">
    <location>
        <begin position="93"/>
        <end position="111"/>
    </location>
</feature>
<gene>
    <name evidence="2" type="ORF">HMPREF0216_02471</name>
</gene>
<keyword evidence="1" id="KW-1133">Transmembrane helix</keyword>
<reference evidence="2 3" key="1">
    <citation type="submission" date="2012-05" db="EMBL/GenBank/DDBJ databases">
        <authorList>
            <person name="Weinstock G."/>
            <person name="Sodergren E."/>
            <person name="Lobos E.A."/>
            <person name="Fulton L."/>
            <person name="Fulton R."/>
            <person name="Courtney L."/>
            <person name="Fronick C."/>
            <person name="O'Laughlin M."/>
            <person name="Godfrey J."/>
            <person name="Wilson R.M."/>
            <person name="Miner T."/>
            <person name="Farmer C."/>
            <person name="Delehaunty K."/>
            <person name="Cordes M."/>
            <person name="Minx P."/>
            <person name="Tomlinson C."/>
            <person name="Chen J."/>
            <person name="Wollam A."/>
            <person name="Pepin K.H."/>
            <person name="Bhonagiri V."/>
            <person name="Zhang X."/>
            <person name="Suruliraj S."/>
            <person name="Warren W."/>
            <person name="Mitreva M."/>
            <person name="Mardis E.R."/>
            <person name="Wilson R.K."/>
        </authorList>
    </citation>
    <scope>NUCLEOTIDE SEQUENCE [LARGE SCALE GENOMIC DNA]</scope>
    <source>
        <strain evidence="2 3">DSM 1785</strain>
    </source>
</reference>
<dbReference type="OrthoDB" id="1958018at2"/>
<keyword evidence="3" id="KW-1185">Reference proteome</keyword>
<keyword evidence="1" id="KW-0812">Transmembrane</keyword>
<keyword evidence="1" id="KW-0472">Membrane</keyword>
<sequence length="204" mass="23338">MRENIIKGTNVGFLLLISSILTLRFTNDFENTMKLFNYFVPILIGYVVIGIIFQWIRNLPSKGSSGSLGIGIYYWVSMIMIVIPVLGMFIEGYIRYIILVNVIVIIVLWAVDYMHLSKVAKELNGGRAVKHKTLIVDLKSKPKTKEEFFRVLEENCMSNGDSLEYIERDIPAVIRINGILYKAEIGYYYSVAGEAVYTLRITEF</sequence>
<dbReference type="Proteomes" id="UP000010420">
    <property type="component" value="Unassembled WGS sequence"/>
</dbReference>
<organism evidence="2 3">
    <name type="scientific">Clostridium celatum DSM 1785</name>
    <dbReference type="NCBI Taxonomy" id="545697"/>
    <lineage>
        <taxon>Bacteria</taxon>
        <taxon>Bacillati</taxon>
        <taxon>Bacillota</taxon>
        <taxon>Clostridia</taxon>
        <taxon>Eubacteriales</taxon>
        <taxon>Clostridiaceae</taxon>
        <taxon>Clostridium</taxon>
    </lineage>
</organism>
<evidence type="ECO:0000313" key="3">
    <source>
        <dbReference type="Proteomes" id="UP000010420"/>
    </source>
</evidence>
<protein>
    <recommendedName>
        <fullName evidence="4">DUF4318 domain-containing protein</fullName>
    </recommendedName>
</protein>
<comment type="caution">
    <text evidence="2">The sequence shown here is derived from an EMBL/GenBank/DDBJ whole genome shotgun (WGS) entry which is preliminary data.</text>
</comment>
<feature type="transmembrane region" description="Helical" evidence="1">
    <location>
        <begin position="68"/>
        <end position="87"/>
    </location>
</feature>
<accession>L1QBY7</accession>
<dbReference type="HOGENOM" id="CLU_108840_0_0_9"/>
<evidence type="ECO:0008006" key="4">
    <source>
        <dbReference type="Google" id="ProtNLM"/>
    </source>
</evidence>
<dbReference type="eggNOG" id="ENOG50334SD">
    <property type="taxonomic scope" value="Bacteria"/>
</dbReference>
<dbReference type="STRING" id="545697.HMPREF0216_02471"/>
<dbReference type="EMBL" id="AMEZ01000069">
    <property type="protein sequence ID" value="EKY25479.1"/>
    <property type="molecule type" value="Genomic_DNA"/>
</dbReference>
<name>L1QBY7_9CLOT</name>
<dbReference type="AlphaFoldDB" id="L1QBY7"/>
<evidence type="ECO:0000313" key="2">
    <source>
        <dbReference type="EMBL" id="EKY25479.1"/>
    </source>
</evidence>
<dbReference type="PATRIC" id="fig|545697.3.peg.2431"/>
<evidence type="ECO:0000256" key="1">
    <source>
        <dbReference type="SAM" id="Phobius"/>
    </source>
</evidence>